<sequence>MEEFVSETKQIPYNDDRIYGMLSDLSNLERVKDRIPQDKVKNFEFDSDTCSLAVEPVGKIAFQIVEREPNKLIKFATTNSPVPLFLWIQLKQVAEMDTRMRITVRADLNPFLKPMVSKPLQEAVDKISTVIASLPY</sequence>
<name>A0A9D1XP04_9BACT</name>
<evidence type="ECO:0000313" key="2">
    <source>
        <dbReference type="Proteomes" id="UP000823847"/>
    </source>
</evidence>
<organism evidence="1 2">
    <name type="scientific">Candidatus Parabacteroides intestinigallinarum</name>
    <dbReference type="NCBI Taxonomy" id="2838722"/>
    <lineage>
        <taxon>Bacteria</taxon>
        <taxon>Pseudomonadati</taxon>
        <taxon>Bacteroidota</taxon>
        <taxon>Bacteroidia</taxon>
        <taxon>Bacteroidales</taxon>
        <taxon>Tannerellaceae</taxon>
        <taxon>Parabacteroides</taxon>
    </lineage>
</organism>
<accession>A0A9D1XP04</accession>
<reference evidence="1" key="1">
    <citation type="journal article" date="2021" name="PeerJ">
        <title>Extensive microbial diversity within the chicken gut microbiome revealed by metagenomics and culture.</title>
        <authorList>
            <person name="Gilroy R."/>
            <person name="Ravi A."/>
            <person name="Getino M."/>
            <person name="Pursley I."/>
            <person name="Horton D.L."/>
            <person name="Alikhan N.F."/>
            <person name="Baker D."/>
            <person name="Gharbi K."/>
            <person name="Hall N."/>
            <person name="Watson M."/>
            <person name="Adriaenssens E.M."/>
            <person name="Foster-Nyarko E."/>
            <person name="Jarju S."/>
            <person name="Secka A."/>
            <person name="Antonio M."/>
            <person name="Oren A."/>
            <person name="Chaudhuri R.R."/>
            <person name="La Ragione R."/>
            <person name="Hildebrand F."/>
            <person name="Pallen M.J."/>
        </authorList>
    </citation>
    <scope>NUCLEOTIDE SEQUENCE</scope>
    <source>
        <strain evidence="1">ChiHecec2B26-12326</strain>
    </source>
</reference>
<protein>
    <submittedName>
        <fullName evidence="1">SRPBCC family protein</fullName>
    </submittedName>
</protein>
<evidence type="ECO:0000313" key="1">
    <source>
        <dbReference type="EMBL" id="HIX85117.1"/>
    </source>
</evidence>
<dbReference type="Proteomes" id="UP000823847">
    <property type="component" value="Unassembled WGS sequence"/>
</dbReference>
<reference evidence="1" key="2">
    <citation type="submission" date="2021-04" db="EMBL/GenBank/DDBJ databases">
        <authorList>
            <person name="Gilroy R."/>
        </authorList>
    </citation>
    <scope>NUCLEOTIDE SEQUENCE</scope>
    <source>
        <strain evidence="1">ChiHecec2B26-12326</strain>
    </source>
</reference>
<dbReference type="AlphaFoldDB" id="A0A9D1XP04"/>
<dbReference type="SUPFAM" id="SSF55961">
    <property type="entry name" value="Bet v1-like"/>
    <property type="match status" value="1"/>
</dbReference>
<gene>
    <name evidence="1" type="ORF">H9848_00670</name>
</gene>
<dbReference type="EMBL" id="DXEN01000005">
    <property type="protein sequence ID" value="HIX85117.1"/>
    <property type="molecule type" value="Genomic_DNA"/>
</dbReference>
<comment type="caution">
    <text evidence="1">The sequence shown here is derived from an EMBL/GenBank/DDBJ whole genome shotgun (WGS) entry which is preliminary data.</text>
</comment>
<proteinExistence type="predicted"/>